<evidence type="ECO:0008006" key="3">
    <source>
        <dbReference type="Google" id="ProtNLM"/>
    </source>
</evidence>
<evidence type="ECO:0000313" key="2">
    <source>
        <dbReference type="Proteomes" id="UP000621670"/>
    </source>
</evidence>
<reference evidence="1 2" key="1">
    <citation type="submission" date="2020-08" db="EMBL/GenBank/DDBJ databases">
        <title>Description of novel Flavobacterium F-400 isolate.</title>
        <authorList>
            <person name="Saticioglu I."/>
            <person name="Duman M."/>
            <person name="Altun S."/>
        </authorList>
    </citation>
    <scope>NUCLEOTIDE SEQUENCE [LARGE SCALE GENOMIC DNA]</scope>
    <source>
        <strain evidence="1 2">F-400</strain>
    </source>
</reference>
<comment type="caution">
    <text evidence="1">The sequence shown here is derived from an EMBL/GenBank/DDBJ whole genome shotgun (WGS) entry which is preliminary data.</text>
</comment>
<proteinExistence type="predicted"/>
<name>A0ABR7JF59_9FLAO</name>
<evidence type="ECO:0000313" key="1">
    <source>
        <dbReference type="EMBL" id="MBC5863104.1"/>
    </source>
</evidence>
<dbReference type="PROSITE" id="PS51257">
    <property type="entry name" value="PROKAR_LIPOPROTEIN"/>
    <property type="match status" value="1"/>
</dbReference>
<organism evidence="1 2">
    <name type="scientific">Flavobacterium turcicum</name>
    <dbReference type="NCBI Taxonomy" id="2764718"/>
    <lineage>
        <taxon>Bacteria</taxon>
        <taxon>Pseudomonadati</taxon>
        <taxon>Bacteroidota</taxon>
        <taxon>Flavobacteriia</taxon>
        <taxon>Flavobacteriales</taxon>
        <taxon>Flavobacteriaceae</taxon>
        <taxon>Flavobacterium</taxon>
    </lineage>
</organism>
<dbReference type="Proteomes" id="UP000621670">
    <property type="component" value="Unassembled WGS sequence"/>
</dbReference>
<dbReference type="SUPFAM" id="SSF63825">
    <property type="entry name" value="YWTD domain"/>
    <property type="match status" value="1"/>
</dbReference>
<dbReference type="EMBL" id="JACRUM010000002">
    <property type="protein sequence ID" value="MBC5863104.1"/>
    <property type="molecule type" value="Genomic_DNA"/>
</dbReference>
<keyword evidence="2" id="KW-1185">Reference proteome</keyword>
<sequence length="333" mass="35635">MKNYKGLLALGLSCTVLLSCTNDNSITKRNLYLLTSSNTSGKISYTNLLAATSKVESFSIVSADADGISYDPISDAVVLASRSNNRLEAYARLRTTSEAGLDNLTLISSSSGTDFTNARETAVFNDIVVVAQDQSASNNLANKLFVYQKSSSGFTLLKTFSTTFKLWGIHLDGTDLYAVVDLTGDVAQFENILNANSGAITPTKRISIEGINRIHGITYSASDDVMILTDIASATSSSDGGFVVLPSFSNLFALTGNGGTLKMDKQLRVYGPNSQLGNPVDVAYDKQSQQIFIAENLKNGGQVMHFRFPSQSGDSAPLFVRSEAGVSSIFTTR</sequence>
<gene>
    <name evidence="1" type="ORF">H8R26_06680</name>
</gene>
<protein>
    <recommendedName>
        <fullName evidence="3">Lipoprotein</fullName>
    </recommendedName>
</protein>
<accession>A0ABR7JF59</accession>
<dbReference type="RefSeq" id="WP_166134558.1">
    <property type="nucleotide sequence ID" value="NZ_JAAOBY010000002.1"/>
</dbReference>